<organism evidence="1 2">
    <name type="scientific">Romanomermis culicivorax</name>
    <name type="common">Nematode worm</name>
    <dbReference type="NCBI Taxonomy" id="13658"/>
    <lineage>
        <taxon>Eukaryota</taxon>
        <taxon>Metazoa</taxon>
        <taxon>Ecdysozoa</taxon>
        <taxon>Nematoda</taxon>
        <taxon>Enoplea</taxon>
        <taxon>Dorylaimia</taxon>
        <taxon>Mermithida</taxon>
        <taxon>Mermithoidea</taxon>
        <taxon>Mermithidae</taxon>
        <taxon>Romanomermis</taxon>
    </lineage>
</organism>
<sequence length="62" mass="7424">MPSKEEALHSGVYKFYSNYLDEGKQFKFSHFKNEGVRKSMLYSILQKFEQRLFDLIEGLIKE</sequence>
<name>A0A915KRB4_ROMCU</name>
<protein>
    <submittedName>
        <fullName evidence="2">Uncharacterized protein</fullName>
    </submittedName>
</protein>
<dbReference type="Proteomes" id="UP000887565">
    <property type="component" value="Unplaced"/>
</dbReference>
<evidence type="ECO:0000313" key="1">
    <source>
        <dbReference type="Proteomes" id="UP000887565"/>
    </source>
</evidence>
<proteinExistence type="predicted"/>
<reference evidence="2" key="1">
    <citation type="submission" date="2022-11" db="UniProtKB">
        <authorList>
            <consortium name="WormBaseParasite"/>
        </authorList>
    </citation>
    <scope>IDENTIFICATION</scope>
</reference>
<accession>A0A915KRB4</accession>
<dbReference type="AlphaFoldDB" id="A0A915KRB4"/>
<evidence type="ECO:0000313" key="2">
    <source>
        <dbReference type="WBParaSite" id="nRc.2.0.1.t40223-RA"/>
    </source>
</evidence>
<dbReference type="WBParaSite" id="nRc.2.0.1.t40223-RA">
    <property type="protein sequence ID" value="nRc.2.0.1.t40223-RA"/>
    <property type="gene ID" value="nRc.2.0.1.g40223"/>
</dbReference>
<keyword evidence="1" id="KW-1185">Reference proteome</keyword>